<name>A0A8S5SF17_9CAUD</name>
<feature type="compositionally biased region" description="Acidic residues" evidence="1">
    <location>
        <begin position="59"/>
        <end position="77"/>
    </location>
</feature>
<evidence type="ECO:0000313" key="2">
    <source>
        <dbReference type="EMBL" id="DAF49231.1"/>
    </source>
</evidence>
<accession>A0A8S5SF17</accession>
<proteinExistence type="predicted"/>
<evidence type="ECO:0000256" key="1">
    <source>
        <dbReference type="SAM" id="MobiDB-lite"/>
    </source>
</evidence>
<protein>
    <submittedName>
        <fullName evidence="2">Uncharacterized protein</fullName>
    </submittedName>
</protein>
<reference evidence="2" key="1">
    <citation type="journal article" date="2021" name="Proc. Natl. Acad. Sci. U.S.A.">
        <title>A Catalog of Tens of Thousands of Viruses from Human Metagenomes Reveals Hidden Associations with Chronic Diseases.</title>
        <authorList>
            <person name="Tisza M.J."/>
            <person name="Buck C.B."/>
        </authorList>
    </citation>
    <scope>NUCLEOTIDE SEQUENCE</scope>
    <source>
        <strain evidence="2">CtrNG92</strain>
    </source>
</reference>
<sequence length="95" mass="10744">MYTAIHYVRVGKRLYTPGEIITDEMTRETAERLVRKGAIWGGVEALLGNVPEPPQEDAGAPEEPEATEYQAEDDDEAQSLLMGDLVKKTERRKRR</sequence>
<feature type="region of interest" description="Disordered" evidence="1">
    <location>
        <begin position="46"/>
        <end position="95"/>
    </location>
</feature>
<dbReference type="EMBL" id="BK032578">
    <property type="protein sequence ID" value="DAF49231.1"/>
    <property type="molecule type" value="Genomic_DNA"/>
</dbReference>
<organism evidence="2">
    <name type="scientific">Caudovirales sp. ctrNG92</name>
    <dbReference type="NCBI Taxonomy" id="2827638"/>
    <lineage>
        <taxon>Viruses</taxon>
        <taxon>Duplodnaviria</taxon>
        <taxon>Heunggongvirae</taxon>
        <taxon>Uroviricota</taxon>
        <taxon>Caudoviricetes</taxon>
    </lineage>
</organism>